<accession>A0ACA9S7T7</accession>
<name>A0ACA9S7T7_9GLOM</name>
<reference evidence="1" key="1">
    <citation type="submission" date="2021-06" db="EMBL/GenBank/DDBJ databases">
        <authorList>
            <person name="Kallberg Y."/>
            <person name="Tangrot J."/>
            <person name="Rosling A."/>
        </authorList>
    </citation>
    <scope>NUCLEOTIDE SEQUENCE</scope>
    <source>
        <strain evidence="1">MA461A</strain>
    </source>
</reference>
<proteinExistence type="predicted"/>
<dbReference type="EMBL" id="CAJVQC010092101">
    <property type="protein sequence ID" value="CAG8826388.1"/>
    <property type="molecule type" value="Genomic_DNA"/>
</dbReference>
<sequence length="99" mass="11270">TTEGLPHIVQLYTNANRAARHASKGNQLEILAKSMIYKEIMSHLSYVTQETLRKRTQRANIIYNLFSAIGVDKISRIKSFSANTLSNLKTQDIELIKLH</sequence>
<feature type="non-terminal residue" evidence="1">
    <location>
        <position position="1"/>
    </location>
</feature>
<keyword evidence="2" id="KW-1185">Reference proteome</keyword>
<organism evidence="1 2">
    <name type="scientific">Racocetra persica</name>
    <dbReference type="NCBI Taxonomy" id="160502"/>
    <lineage>
        <taxon>Eukaryota</taxon>
        <taxon>Fungi</taxon>
        <taxon>Fungi incertae sedis</taxon>
        <taxon>Mucoromycota</taxon>
        <taxon>Glomeromycotina</taxon>
        <taxon>Glomeromycetes</taxon>
        <taxon>Diversisporales</taxon>
        <taxon>Gigasporaceae</taxon>
        <taxon>Racocetra</taxon>
    </lineage>
</organism>
<evidence type="ECO:0000313" key="2">
    <source>
        <dbReference type="Proteomes" id="UP000789920"/>
    </source>
</evidence>
<gene>
    <name evidence="1" type="ORF">RPERSI_LOCUS26727</name>
</gene>
<comment type="caution">
    <text evidence="1">The sequence shown here is derived from an EMBL/GenBank/DDBJ whole genome shotgun (WGS) entry which is preliminary data.</text>
</comment>
<feature type="non-terminal residue" evidence="1">
    <location>
        <position position="99"/>
    </location>
</feature>
<protein>
    <submittedName>
        <fullName evidence="1">25548_t:CDS:1</fullName>
    </submittedName>
</protein>
<dbReference type="Proteomes" id="UP000789920">
    <property type="component" value="Unassembled WGS sequence"/>
</dbReference>
<evidence type="ECO:0000313" key="1">
    <source>
        <dbReference type="EMBL" id="CAG8826388.1"/>
    </source>
</evidence>